<name>A0ABD0TKP8_LOXSC</name>
<evidence type="ECO:0000256" key="1">
    <source>
        <dbReference type="SAM" id="SignalP"/>
    </source>
</evidence>
<accession>A0ABD0TKP8</accession>
<gene>
    <name evidence="2" type="ORF">ABMA28_011759</name>
</gene>
<dbReference type="AlphaFoldDB" id="A0ABD0TKP8"/>
<organism evidence="2 3">
    <name type="scientific">Loxostege sticticalis</name>
    <name type="common">Beet webworm moth</name>
    <dbReference type="NCBI Taxonomy" id="481309"/>
    <lineage>
        <taxon>Eukaryota</taxon>
        <taxon>Metazoa</taxon>
        <taxon>Ecdysozoa</taxon>
        <taxon>Arthropoda</taxon>
        <taxon>Hexapoda</taxon>
        <taxon>Insecta</taxon>
        <taxon>Pterygota</taxon>
        <taxon>Neoptera</taxon>
        <taxon>Endopterygota</taxon>
        <taxon>Lepidoptera</taxon>
        <taxon>Glossata</taxon>
        <taxon>Ditrysia</taxon>
        <taxon>Pyraloidea</taxon>
        <taxon>Crambidae</taxon>
        <taxon>Pyraustinae</taxon>
        <taxon>Loxostege</taxon>
    </lineage>
</organism>
<dbReference type="PANTHER" id="PTHR11008">
    <property type="entry name" value="PROTEIN TAKEOUT-LIKE PROTEIN"/>
    <property type="match status" value="1"/>
</dbReference>
<feature type="signal peptide" evidence="1">
    <location>
        <begin position="1"/>
        <end position="16"/>
    </location>
</feature>
<dbReference type="EMBL" id="JBEDNZ010000003">
    <property type="protein sequence ID" value="KAL0849818.1"/>
    <property type="molecule type" value="Genomic_DNA"/>
</dbReference>
<dbReference type="SMART" id="SM00700">
    <property type="entry name" value="JHBP"/>
    <property type="match status" value="1"/>
</dbReference>
<evidence type="ECO:0000313" key="3">
    <source>
        <dbReference type="Proteomes" id="UP001549921"/>
    </source>
</evidence>
<sequence>MRLLWCLMAIVAIVASKTVSEPQLLQALSQSRENFRNSQIEQILRDLLESLRDTILNGSGVIPRLDPLEVSQVNLDDNTIPLPGAQVSLTGATVSNLATFEVDKLSVTMTSLLFQRYRIELDARIPVLEAEADEYDIGISALGYNIFGNGKLKLRIREPKISANVEVGVSLFGSNGISLVLRSCTVKFSLTAFEPEITGLFGHEGASDFVNLFLKDLVPTLVDVYEPEITKFLSETVFDVASNILADLDLGDLIRP</sequence>
<dbReference type="Pfam" id="PF06585">
    <property type="entry name" value="JHBP"/>
    <property type="match status" value="1"/>
</dbReference>
<dbReference type="Proteomes" id="UP001549921">
    <property type="component" value="Unassembled WGS sequence"/>
</dbReference>
<keyword evidence="1" id="KW-0732">Signal</keyword>
<dbReference type="PANTHER" id="PTHR11008:SF9">
    <property type="entry name" value="PROTEIN TAKEOUT-LIKE PROTEIN"/>
    <property type="match status" value="1"/>
</dbReference>
<evidence type="ECO:0000313" key="2">
    <source>
        <dbReference type="EMBL" id="KAL0849818.1"/>
    </source>
</evidence>
<dbReference type="InterPro" id="IPR010562">
    <property type="entry name" value="Haemolymph_juvenile_hormone-bd"/>
</dbReference>
<comment type="caution">
    <text evidence="2">The sequence shown here is derived from an EMBL/GenBank/DDBJ whole genome shotgun (WGS) entry which is preliminary data.</text>
</comment>
<feature type="chain" id="PRO_5044837184" evidence="1">
    <location>
        <begin position="17"/>
        <end position="256"/>
    </location>
</feature>
<dbReference type="Gene3D" id="3.15.10.30">
    <property type="entry name" value="Haemolymph juvenile hormone binding protein"/>
    <property type="match status" value="1"/>
</dbReference>
<reference evidence="2 3" key="1">
    <citation type="submission" date="2024-06" db="EMBL/GenBank/DDBJ databases">
        <title>A chromosome-level genome assembly of beet webworm, Loxostege sticticalis.</title>
        <authorList>
            <person name="Zhang Y."/>
        </authorList>
    </citation>
    <scope>NUCLEOTIDE SEQUENCE [LARGE SCALE GENOMIC DNA]</scope>
    <source>
        <strain evidence="2">AQ028</strain>
        <tissue evidence="2">Male pupae</tissue>
    </source>
</reference>
<protein>
    <submittedName>
        <fullName evidence="2">Uncharacterized protein</fullName>
    </submittedName>
</protein>
<proteinExistence type="predicted"/>
<dbReference type="InterPro" id="IPR038606">
    <property type="entry name" value="To_sf"/>
</dbReference>